<evidence type="ECO:0000256" key="4">
    <source>
        <dbReference type="ARBA" id="ARBA00005975"/>
    </source>
</evidence>
<dbReference type="Pfam" id="PF10601">
    <property type="entry name" value="zf-LITAF-like"/>
    <property type="match status" value="1"/>
</dbReference>
<evidence type="ECO:0000313" key="11">
    <source>
        <dbReference type="EMBL" id="KAJ8253686.1"/>
    </source>
</evidence>
<evidence type="ECO:0000256" key="9">
    <source>
        <dbReference type="SAM" id="Phobius"/>
    </source>
</evidence>
<accession>A0A9Q1HQ00</accession>
<evidence type="ECO:0000256" key="5">
    <source>
        <dbReference type="ARBA" id="ARBA00022723"/>
    </source>
</evidence>
<protein>
    <recommendedName>
        <fullName evidence="10">LITAF domain-containing protein</fullName>
    </recommendedName>
</protein>
<name>A0A9Q1HQ00_CONCO</name>
<sequence>MLCRTYKRKRRTIYRLPNITRDGRLELSFRRIGTMATAPPLMEFPQPPSYEETMVAPPPPHYHMGPPPSQGYAPGPSVPQGYAPGPSGPQGYAPGPSGPQGYAPGPPGPQGYAAGPPAPQGYAPGPPAPQGYAPGPPAPQGYAPGPPAPQGYTKVPQHPYPPQPVSPPLTSPVVSVQTVYVQPGVIFGDRPVQTHCPACTQFVLTRTEFQAGTITWLSCLALSFFGCFYGCCLIPFCADSLKDVKHFCPNCSNYLGVYRRL</sequence>
<reference evidence="11" key="1">
    <citation type="journal article" date="2023" name="Science">
        <title>Genome structures resolve the early diversification of teleost fishes.</title>
        <authorList>
            <person name="Parey E."/>
            <person name="Louis A."/>
            <person name="Montfort J."/>
            <person name="Bouchez O."/>
            <person name="Roques C."/>
            <person name="Iampietro C."/>
            <person name="Lluch J."/>
            <person name="Castinel A."/>
            <person name="Donnadieu C."/>
            <person name="Desvignes T."/>
            <person name="Floi Bucao C."/>
            <person name="Jouanno E."/>
            <person name="Wen M."/>
            <person name="Mejri S."/>
            <person name="Dirks R."/>
            <person name="Jansen H."/>
            <person name="Henkel C."/>
            <person name="Chen W.J."/>
            <person name="Zahm M."/>
            <person name="Cabau C."/>
            <person name="Klopp C."/>
            <person name="Thompson A.W."/>
            <person name="Robinson-Rechavi M."/>
            <person name="Braasch I."/>
            <person name="Lecointre G."/>
            <person name="Bobe J."/>
            <person name="Postlethwait J.H."/>
            <person name="Berthelot C."/>
            <person name="Roest Crollius H."/>
            <person name="Guiguen Y."/>
        </authorList>
    </citation>
    <scope>NUCLEOTIDE SEQUENCE</scope>
    <source>
        <strain evidence="11">Concon-B</strain>
    </source>
</reference>
<evidence type="ECO:0000259" key="10">
    <source>
        <dbReference type="PROSITE" id="PS51837"/>
    </source>
</evidence>
<dbReference type="PRINTS" id="PR01217">
    <property type="entry name" value="PRICHEXTENSN"/>
</dbReference>
<feature type="domain" description="LITAF" evidence="10">
    <location>
        <begin position="176"/>
        <end position="260"/>
    </location>
</feature>
<evidence type="ECO:0000256" key="3">
    <source>
        <dbReference type="ARBA" id="ARBA00004630"/>
    </source>
</evidence>
<feature type="compositionally biased region" description="Pro residues" evidence="8">
    <location>
        <begin position="158"/>
        <end position="168"/>
    </location>
</feature>
<keyword evidence="7 9" id="KW-0472">Membrane</keyword>
<dbReference type="InterPro" id="IPR006629">
    <property type="entry name" value="LITAF"/>
</dbReference>
<keyword evidence="6" id="KW-0862">Zinc</keyword>
<feature type="region of interest" description="Disordered" evidence="8">
    <location>
        <begin position="38"/>
        <end position="168"/>
    </location>
</feature>
<feature type="compositionally biased region" description="Low complexity" evidence="8">
    <location>
        <begin position="79"/>
        <end position="103"/>
    </location>
</feature>
<evidence type="ECO:0000256" key="7">
    <source>
        <dbReference type="ARBA" id="ARBA00023136"/>
    </source>
</evidence>
<dbReference type="Proteomes" id="UP001152803">
    <property type="component" value="Unassembled WGS sequence"/>
</dbReference>
<dbReference type="GO" id="GO:0005634">
    <property type="term" value="C:nucleus"/>
    <property type="evidence" value="ECO:0007669"/>
    <property type="project" value="TreeGrafter"/>
</dbReference>
<feature type="transmembrane region" description="Helical" evidence="9">
    <location>
        <begin position="214"/>
        <end position="236"/>
    </location>
</feature>
<dbReference type="PANTHER" id="PTHR23292:SF46">
    <property type="entry name" value="LIPOPOLYSACCHARIDE-INDUCED TUMOR NECROSIS FACTOR-ALPHA FACTOR HOMOLOG"/>
    <property type="match status" value="1"/>
</dbReference>
<evidence type="ECO:0000256" key="1">
    <source>
        <dbReference type="ARBA" id="ARBA00004125"/>
    </source>
</evidence>
<dbReference type="GO" id="GO:0098560">
    <property type="term" value="C:cytoplasmic side of late endosome membrane"/>
    <property type="evidence" value="ECO:0007669"/>
    <property type="project" value="TreeGrafter"/>
</dbReference>
<dbReference type="GO" id="GO:0008270">
    <property type="term" value="F:zinc ion binding"/>
    <property type="evidence" value="ECO:0007669"/>
    <property type="project" value="TreeGrafter"/>
</dbReference>
<comment type="caution">
    <text evidence="11">The sequence shown here is derived from an EMBL/GenBank/DDBJ whole genome shotgun (WGS) entry which is preliminary data.</text>
</comment>
<evidence type="ECO:0000256" key="8">
    <source>
        <dbReference type="SAM" id="MobiDB-lite"/>
    </source>
</evidence>
<organism evidence="11 12">
    <name type="scientific">Conger conger</name>
    <name type="common">Conger eel</name>
    <name type="synonym">Muraena conger</name>
    <dbReference type="NCBI Taxonomy" id="82655"/>
    <lineage>
        <taxon>Eukaryota</taxon>
        <taxon>Metazoa</taxon>
        <taxon>Chordata</taxon>
        <taxon>Craniata</taxon>
        <taxon>Vertebrata</taxon>
        <taxon>Euteleostomi</taxon>
        <taxon>Actinopterygii</taxon>
        <taxon>Neopterygii</taxon>
        <taxon>Teleostei</taxon>
        <taxon>Anguilliformes</taxon>
        <taxon>Congridae</taxon>
        <taxon>Conger</taxon>
    </lineage>
</organism>
<evidence type="ECO:0000256" key="2">
    <source>
        <dbReference type="ARBA" id="ARBA00004414"/>
    </source>
</evidence>
<dbReference type="OrthoDB" id="4713066at2759"/>
<comment type="similarity">
    <text evidence="4">Belongs to the CDIP1/LITAF family.</text>
</comment>
<comment type="subcellular location">
    <subcellularLocation>
        <location evidence="1">Endosome membrane</location>
        <topology evidence="1">Peripheral membrane protein</topology>
        <orientation evidence="1">Cytoplasmic side</orientation>
    </subcellularLocation>
    <subcellularLocation>
        <location evidence="2">Late endosome membrane</location>
    </subcellularLocation>
    <subcellularLocation>
        <location evidence="3">Lysosome membrane</location>
        <topology evidence="3">Peripheral membrane protein</topology>
        <orientation evidence="3">Cytoplasmic side</orientation>
    </subcellularLocation>
</comment>
<keyword evidence="12" id="KW-1185">Reference proteome</keyword>
<dbReference type="SMART" id="SM00714">
    <property type="entry name" value="LITAF"/>
    <property type="match status" value="1"/>
</dbReference>
<proteinExistence type="inferred from homology"/>
<keyword evidence="9" id="KW-0812">Transmembrane</keyword>
<dbReference type="AlphaFoldDB" id="A0A9Q1HQ00"/>
<feature type="compositionally biased region" description="Pro residues" evidence="8">
    <location>
        <begin position="56"/>
        <end position="69"/>
    </location>
</feature>
<keyword evidence="5" id="KW-0479">Metal-binding</keyword>
<keyword evidence="9" id="KW-1133">Transmembrane helix</keyword>
<dbReference type="EMBL" id="JAFJMO010000016">
    <property type="protein sequence ID" value="KAJ8253686.1"/>
    <property type="molecule type" value="Genomic_DNA"/>
</dbReference>
<evidence type="ECO:0000256" key="6">
    <source>
        <dbReference type="ARBA" id="ARBA00022833"/>
    </source>
</evidence>
<feature type="compositionally biased region" description="Pro residues" evidence="8">
    <location>
        <begin position="116"/>
        <end position="149"/>
    </location>
</feature>
<dbReference type="PANTHER" id="PTHR23292">
    <property type="entry name" value="LIPOPOLYSACCHARIDE-INDUCED TUMOR NECROSIS FACTOR-ALPHA FACTOR"/>
    <property type="match status" value="1"/>
</dbReference>
<gene>
    <name evidence="11" type="ORF">COCON_G00202980</name>
</gene>
<evidence type="ECO:0000313" key="12">
    <source>
        <dbReference type="Proteomes" id="UP001152803"/>
    </source>
</evidence>
<dbReference type="GO" id="GO:0098574">
    <property type="term" value="C:cytoplasmic side of lysosomal membrane"/>
    <property type="evidence" value="ECO:0007669"/>
    <property type="project" value="TreeGrafter"/>
</dbReference>
<dbReference type="InterPro" id="IPR037519">
    <property type="entry name" value="LITAF_fam"/>
</dbReference>
<dbReference type="PROSITE" id="PS51837">
    <property type="entry name" value="LITAF"/>
    <property type="match status" value="1"/>
</dbReference>